<name>A0ABR3YBZ8_9EURO</name>
<sequence>MELDPELLRISMDMLSLVVETIMLKDQMINSGTSLVWKVAYYGLSAAGLISLALVNQSFTPEMLQSAISTVFQDLSILVGEVERGTLVYVDSPNYALLARATQTIRNLLDRMIVPSHNMARASGHQAGVLVDSMEVSALDDGGLGLWGTNSFQDFEINFWDNLAGHPFLNH</sequence>
<reference evidence="1 2" key="1">
    <citation type="journal article" date="2024" name="IMA Fungus">
        <title>IMA Genome - F19 : A genome assembly and annotation guide to empower mycologists, including annotated draft genome sequences of Ceratocystis pirilliformis, Diaporthe australafricana, Fusarium ophioides, Paecilomyces lecythidis, and Sporothrix stenoceras.</title>
        <authorList>
            <person name="Aylward J."/>
            <person name="Wilson A.M."/>
            <person name="Visagie C.M."/>
            <person name="Spraker J."/>
            <person name="Barnes I."/>
            <person name="Buitendag C."/>
            <person name="Ceriani C."/>
            <person name="Del Mar Angel L."/>
            <person name="du Plessis D."/>
            <person name="Fuchs T."/>
            <person name="Gasser K."/>
            <person name="Kramer D."/>
            <person name="Li W."/>
            <person name="Munsamy K."/>
            <person name="Piso A."/>
            <person name="Price J.L."/>
            <person name="Sonnekus B."/>
            <person name="Thomas C."/>
            <person name="van der Nest A."/>
            <person name="van Dijk A."/>
            <person name="van Heerden A."/>
            <person name="van Vuuren N."/>
            <person name="Yilmaz N."/>
            <person name="Duong T.A."/>
            <person name="van der Merwe N.A."/>
            <person name="Wingfield M.J."/>
            <person name="Wingfield B.D."/>
        </authorList>
    </citation>
    <scope>NUCLEOTIDE SEQUENCE [LARGE SCALE GENOMIC DNA]</scope>
    <source>
        <strain evidence="1 2">CMW 18167</strain>
    </source>
</reference>
<dbReference type="EMBL" id="JAVDPF010000002">
    <property type="protein sequence ID" value="KAL1885834.1"/>
    <property type="molecule type" value="Genomic_DNA"/>
</dbReference>
<dbReference type="Proteomes" id="UP001583193">
    <property type="component" value="Unassembled WGS sequence"/>
</dbReference>
<gene>
    <name evidence="1" type="ORF">Plec18167_001330</name>
</gene>
<comment type="caution">
    <text evidence="1">The sequence shown here is derived from an EMBL/GenBank/DDBJ whole genome shotgun (WGS) entry which is preliminary data.</text>
</comment>
<proteinExistence type="predicted"/>
<organism evidence="1 2">
    <name type="scientific">Paecilomyces lecythidis</name>
    <dbReference type="NCBI Taxonomy" id="3004212"/>
    <lineage>
        <taxon>Eukaryota</taxon>
        <taxon>Fungi</taxon>
        <taxon>Dikarya</taxon>
        <taxon>Ascomycota</taxon>
        <taxon>Pezizomycotina</taxon>
        <taxon>Eurotiomycetes</taxon>
        <taxon>Eurotiomycetidae</taxon>
        <taxon>Eurotiales</taxon>
        <taxon>Thermoascaceae</taxon>
        <taxon>Paecilomyces</taxon>
    </lineage>
</organism>
<protein>
    <submittedName>
        <fullName evidence="1">Uncharacterized protein</fullName>
    </submittedName>
</protein>
<keyword evidence="2" id="KW-1185">Reference proteome</keyword>
<accession>A0ABR3YBZ8</accession>
<evidence type="ECO:0000313" key="2">
    <source>
        <dbReference type="Proteomes" id="UP001583193"/>
    </source>
</evidence>
<evidence type="ECO:0000313" key="1">
    <source>
        <dbReference type="EMBL" id="KAL1885834.1"/>
    </source>
</evidence>